<accession>A0A058Z8J6</accession>
<dbReference type="InterPro" id="IPR016084">
    <property type="entry name" value="Haem_Oase-like_multi-hlx"/>
</dbReference>
<dbReference type="Proteomes" id="UP000030693">
    <property type="component" value="Unassembled WGS sequence"/>
</dbReference>
<dbReference type="GeneID" id="20527303"/>
<protein>
    <submittedName>
        <fullName evidence="2">TENA/THI-4 family protein</fullName>
    </submittedName>
</protein>
<proteinExistence type="predicted"/>
<dbReference type="Gene3D" id="1.20.910.10">
    <property type="entry name" value="Heme oxygenase-like"/>
    <property type="match status" value="1"/>
</dbReference>
<dbReference type="RefSeq" id="XP_009494764.1">
    <property type="nucleotide sequence ID" value="XM_009496489.1"/>
</dbReference>
<sequence length="274" mass="29828">MTINNNVGSSLPTTSPDMSTLFWNDIKPLFDRILSHPLITAIKNVTIDTNQLVLFVIQSRLVIADVVRALAILASRAPAIEVTVVVSNAVIAVAELKAAHDRHLGRFNIDPAALDRANYSPNALMAGSHAIRMAHERPFHEALASILPLLWVNVAVASSIQKAGLGQPASASSHQIREFCTQVIEMFSTSNLAKATTSLITLIDRIDSDGATSAISHTHQVLSIGDAANMPQMVTNSPPLFESDRLAMRRHFSQGTKCVWLLYECCINNQSWTI</sequence>
<evidence type="ECO:0000259" key="1">
    <source>
        <dbReference type="Pfam" id="PF03070"/>
    </source>
</evidence>
<dbReference type="Pfam" id="PF03070">
    <property type="entry name" value="TENA_THI-4"/>
    <property type="match status" value="1"/>
</dbReference>
<dbReference type="AlphaFoldDB" id="A0A058Z8J6"/>
<name>A0A058Z8J6_FONAL</name>
<evidence type="ECO:0000313" key="3">
    <source>
        <dbReference type="Proteomes" id="UP000030693"/>
    </source>
</evidence>
<dbReference type="EMBL" id="KB932204">
    <property type="protein sequence ID" value="KCV70248.1"/>
    <property type="molecule type" value="Genomic_DNA"/>
</dbReference>
<dbReference type="GO" id="GO:0006772">
    <property type="term" value="P:thiamine metabolic process"/>
    <property type="evidence" value="ECO:0007669"/>
    <property type="project" value="UniProtKB-ARBA"/>
</dbReference>
<feature type="domain" description="Thiaminase-2/PQQC" evidence="1">
    <location>
        <begin position="23"/>
        <end position="171"/>
    </location>
</feature>
<dbReference type="SUPFAM" id="SSF48613">
    <property type="entry name" value="Heme oxygenase-like"/>
    <property type="match status" value="1"/>
</dbReference>
<organism evidence="2">
    <name type="scientific">Fonticula alba</name>
    <name type="common">Slime mold</name>
    <dbReference type="NCBI Taxonomy" id="691883"/>
    <lineage>
        <taxon>Eukaryota</taxon>
        <taxon>Rotosphaerida</taxon>
        <taxon>Fonticulaceae</taxon>
        <taxon>Fonticula</taxon>
    </lineage>
</organism>
<reference evidence="2" key="1">
    <citation type="submission" date="2013-04" db="EMBL/GenBank/DDBJ databases">
        <title>The Genome Sequence of Fonticula alba ATCC 38817.</title>
        <authorList>
            <consortium name="The Broad Institute Genomics Platform"/>
            <person name="Russ C."/>
            <person name="Cuomo C."/>
            <person name="Burger G."/>
            <person name="Gray M.W."/>
            <person name="Holland P.W.H."/>
            <person name="King N."/>
            <person name="Lang F.B.F."/>
            <person name="Roger A.J."/>
            <person name="Ruiz-Trillo I."/>
            <person name="Brown M."/>
            <person name="Walker B."/>
            <person name="Young S."/>
            <person name="Zeng Q."/>
            <person name="Gargeya S."/>
            <person name="Fitzgerald M."/>
            <person name="Haas B."/>
            <person name="Abouelleil A."/>
            <person name="Allen A.W."/>
            <person name="Alvarado L."/>
            <person name="Arachchi H.M."/>
            <person name="Berlin A.M."/>
            <person name="Chapman S.B."/>
            <person name="Gainer-Dewar J."/>
            <person name="Goldberg J."/>
            <person name="Griggs A."/>
            <person name="Gujja S."/>
            <person name="Hansen M."/>
            <person name="Howarth C."/>
            <person name="Imamovic A."/>
            <person name="Ireland A."/>
            <person name="Larimer J."/>
            <person name="McCowan C."/>
            <person name="Murphy C."/>
            <person name="Pearson M."/>
            <person name="Poon T.W."/>
            <person name="Priest M."/>
            <person name="Roberts A."/>
            <person name="Saif S."/>
            <person name="Shea T."/>
            <person name="Sisk P."/>
            <person name="Sykes S."/>
            <person name="Wortman J."/>
            <person name="Nusbaum C."/>
            <person name="Birren B."/>
        </authorList>
    </citation>
    <scope>NUCLEOTIDE SEQUENCE [LARGE SCALE GENOMIC DNA]</scope>
    <source>
        <strain evidence="2">ATCC 38817</strain>
    </source>
</reference>
<evidence type="ECO:0000313" key="2">
    <source>
        <dbReference type="EMBL" id="KCV70248.1"/>
    </source>
</evidence>
<gene>
    <name evidence="2" type="ORF">H696_02578</name>
</gene>
<dbReference type="InterPro" id="IPR004305">
    <property type="entry name" value="Thiaminase-2/PQQC"/>
</dbReference>
<keyword evidence="3" id="KW-1185">Reference proteome</keyword>